<evidence type="ECO:0000313" key="3">
    <source>
        <dbReference type="Proteomes" id="UP001237448"/>
    </source>
</evidence>
<name>A0ABU0FIE7_9HYPH</name>
<dbReference type="PANTHER" id="PTHR46190:SF1">
    <property type="entry name" value="SI:CH211-201H21.5"/>
    <property type="match status" value="1"/>
</dbReference>
<dbReference type="Gene3D" id="3.90.245.10">
    <property type="entry name" value="Ribonucleoside hydrolase-like"/>
    <property type="match status" value="1"/>
</dbReference>
<comment type="caution">
    <text evidence="2">The sequence shown here is derived from an EMBL/GenBank/DDBJ whole genome shotgun (WGS) entry which is preliminary data.</text>
</comment>
<dbReference type="Pfam" id="PF01156">
    <property type="entry name" value="IU_nuc_hydro"/>
    <property type="match status" value="1"/>
</dbReference>
<keyword evidence="3" id="KW-1185">Reference proteome</keyword>
<dbReference type="SUPFAM" id="SSF53590">
    <property type="entry name" value="Nucleoside hydrolase"/>
    <property type="match status" value="1"/>
</dbReference>
<dbReference type="PANTHER" id="PTHR46190">
    <property type="entry name" value="SI:CH211-201H21.5-RELATED"/>
    <property type="match status" value="1"/>
</dbReference>
<feature type="domain" description="Inosine/uridine-preferring nucleoside hydrolase" evidence="1">
    <location>
        <begin position="3"/>
        <end position="311"/>
    </location>
</feature>
<keyword evidence="2" id="KW-0378">Hydrolase</keyword>
<dbReference type="InterPro" id="IPR001910">
    <property type="entry name" value="Inosine/uridine_hydrolase_dom"/>
</dbReference>
<proteinExistence type="predicted"/>
<protein>
    <submittedName>
        <fullName evidence="2">Purine nucleosidase</fullName>
        <ecNumber evidence="2">3.2.2.1</ecNumber>
    </submittedName>
</protein>
<accession>A0ABU0FIE7</accession>
<sequence length="319" mass="34258">MRLIIDTDTAGDDCFSILMALAEPGVTLEAITICNGNVDFDQQVENALYTLEVAGRGGTVPVYRGCPRPMIRAPVAATEYFGPDGMSDANYPRAMQRPADRHAVDALIDIVMSNPGEIDILAQAPLTNIAAACVKVPEFAGAVRHLWVMGGLDNSIGNTTPASEFNFYVDPEAAKIVMKAGFELTLSTWTLTLSCGVLSPEALSRIEALDTPLSRFFLQVSEAPLRRTRIRYGRAISALPDTLTCACAIDESLILDSAACLVDVETQGELTRGYSSICVPNCGQEAIDDPLWPSGRGNARVIRAADSAAFTERLIRVLS</sequence>
<dbReference type="InterPro" id="IPR036452">
    <property type="entry name" value="Ribo_hydro-like"/>
</dbReference>
<dbReference type="Proteomes" id="UP001237448">
    <property type="component" value="Unassembled WGS sequence"/>
</dbReference>
<dbReference type="GO" id="GO:0008477">
    <property type="term" value="F:purine nucleosidase activity"/>
    <property type="evidence" value="ECO:0007669"/>
    <property type="project" value="UniProtKB-EC"/>
</dbReference>
<gene>
    <name evidence="2" type="ORF">J3R73_004147</name>
</gene>
<keyword evidence="2" id="KW-0326">Glycosidase</keyword>
<dbReference type="EC" id="3.2.2.1" evidence="2"/>
<dbReference type="EMBL" id="JAUSVK010000001">
    <property type="protein sequence ID" value="MDQ0394355.1"/>
    <property type="molecule type" value="Genomic_DNA"/>
</dbReference>
<dbReference type="InterPro" id="IPR052775">
    <property type="entry name" value="IUN_hydrolase"/>
</dbReference>
<dbReference type="RefSeq" id="WP_307431213.1">
    <property type="nucleotide sequence ID" value="NZ_JAUSVK010000001.1"/>
</dbReference>
<organism evidence="2 3">
    <name type="scientific">Labrys monachus</name>
    <dbReference type="NCBI Taxonomy" id="217067"/>
    <lineage>
        <taxon>Bacteria</taxon>
        <taxon>Pseudomonadati</taxon>
        <taxon>Pseudomonadota</taxon>
        <taxon>Alphaproteobacteria</taxon>
        <taxon>Hyphomicrobiales</taxon>
        <taxon>Xanthobacteraceae</taxon>
        <taxon>Labrys</taxon>
    </lineage>
</organism>
<reference evidence="2 3" key="1">
    <citation type="submission" date="2023-07" db="EMBL/GenBank/DDBJ databases">
        <title>Genomic Encyclopedia of Type Strains, Phase IV (KMG-IV): sequencing the most valuable type-strain genomes for metagenomic binning, comparative biology and taxonomic classification.</title>
        <authorList>
            <person name="Goeker M."/>
        </authorList>
    </citation>
    <scope>NUCLEOTIDE SEQUENCE [LARGE SCALE GENOMIC DNA]</scope>
    <source>
        <strain evidence="2 3">DSM 5896</strain>
    </source>
</reference>
<evidence type="ECO:0000259" key="1">
    <source>
        <dbReference type="Pfam" id="PF01156"/>
    </source>
</evidence>
<evidence type="ECO:0000313" key="2">
    <source>
        <dbReference type="EMBL" id="MDQ0394355.1"/>
    </source>
</evidence>